<evidence type="ECO:0000313" key="3">
    <source>
        <dbReference type="Proteomes" id="UP000244090"/>
    </source>
</evidence>
<accession>A0A2T6BS40</accession>
<keyword evidence="3" id="KW-1185">Reference proteome</keyword>
<protein>
    <recommendedName>
        <fullName evidence="4">Peptidase M50B-like protein</fullName>
    </recommendedName>
</protein>
<sequence>MNNQKITVKYIANVLFVVLFTWFVHEFTHWLTSELLGYEAVMQLNGVRPQYGVHPTENHQAIIAISGPIITVLQGILCYFLLTKHWNKYLYPLLLTAFYMRFLAGAMNFLSPNDEARFGHYLGIGTHTLSIIISIFLFMLVYSISKKYKLGWKFQLWTILTILVMSWLIILVDQYFRFQIL</sequence>
<name>A0A2T6BS40_9FLAO</name>
<keyword evidence="1" id="KW-1133">Transmembrane helix</keyword>
<dbReference type="AlphaFoldDB" id="A0A2T6BS40"/>
<reference evidence="2 3" key="1">
    <citation type="submission" date="2018-04" db="EMBL/GenBank/DDBJ databases">
        <title>Genomic Encyclopedia of Archaeal and Bacterial Type Strains, Phase II (KMG-II): from individual species to whole genera.</title>
        <authorList>
            <person name="Goeker M."/>
        </authorList>
    </citation>
    <scope>NUCLEOTIDE SEQUENCE [LARGE SCALE GENOMIC DNA]</scope>
    <source>
        <strain evidence="2 3">DSM 25731</strain>
    </source>
</reference>
<proteinExistence type="predicted"/>
<keyword evidence="1" id="KW-0472">Membrane</keyword>
<evidence type="ECO:0008006" key="4">
    <source>
        <dbReference type="Google" id="ProtNLM"/>
    </source>
</evidence>
<organism evidence="2 3">
    <name type="scientific">Kordia periserrulae</name>
    <dbReference type="NCBI Taxonomy" id="701523"/>
    <lineage>
        <taxon>Bacteria</taxon>
        <taxon>Pseudomonadati</taxon>
        <taxon>Bacteroidota</taxon>
        <taxon>Flavobacteriia</taxon>
        <taxon>Flavobacteriales</taxon>
        <taxon>Flavobacteriaceae</taxon>
        <taxon>Kordia</taxon>
    </lineage>
</organism>
<evidence type="ECO:0000313" key="2">
    <source>
        <dbReference type="EMBL" id="PTX58787.1"/>
    </source>
</evidence>
<feature type="transmembrane region" description="Helical" evidence="1">
    <location>
        <begin position="156"/>
        <end position="176"/>
    </location>
</feature>
<evidence type="ECO:0000256" key="1">
    <source>
        <dbReference type="SAM" id="Phobius"/>
    </source>
</evidence>
<dbReference type="OrthoDB" id="1160343at2"/>
<comment type="caution">
    <text evidence="2">The sequence shown here is derived from an EMBL/GenBank/DDBJ whole genome shotgun (WGS) entry which is preliminary data.</text>
</comment>
<gene>
    <name evidence="2" type="ORF">C8N46_11295</name>
</gene>
<feature type="transmembrane region" description="Helical" evidence="1">
    <location>
        <begin position="89"/>
        <end position="110"/>
    </location>
</feature>
<dbReference type="EMBL" id="QBKT01000012">
    <property type="protein sequence ID" value="PTX58787.1"/>
    <property type="molecule type" value="Genomic_DNA"/>
</dbReference>
<feature type="transmembrane region" description="Helical" evidence="1">
    <location>
        <begin position="61"/>
        <end position="82"/>
    </location>
</feature>
<feature type="transmembrane region" description="Helical" evidence="1">
    <location>
        <begin position="7"/>
        <end position="25"/>
    </location>
</feature>
<dbReference type="RefSeq" id="WP_108116658.1">
    <property type="nucleotide sequence ID" value="NZ_QBKT01000012.1"/>
</dbReference>
<feature type="transmembrane region" description="Helical" evidence="1">
    <location>
        <begin position="122"/>
        <end position="144"/>
    </location>
</feature>
<keyword evidence="1" id="KW-0812">Transmembrane</keyword>
<dbReference type="Proteomes" id="UP000244090">
    <property type="component" value="Unassembled WGS sequence"/>
</dbReference>